<dbReference type="EMBL" id="LFIV01000299">
    <property type="protein sequence ID" value="KZL64018.1"/>
    <property type="molecule type" value="Genomic_DNA"/>
</dbReference>
<accession>A0A166LWU1</accession>
<sequence>MGCRPSASCFACKARKVKCDLSKPSCNRCVDLGRPCPGYADAWAVMHRQQNAAAAHQVELRVAKRLKERENSKASASTAGGNSRSSPGSGEEEIVRRVSMVPKPLQVDSELVSLKQFYSNYASAGQVALFSLLPSLKSSASTSVVFEEALKATAMASSSVQMRQTGLMVRARQHYGSAVTKIGAALQNPATAQDDSVVVGLLTLGIYEALVPDATPRKITSHCRGSLVLLRYRAEQGVASSLDRGLLAFLVHLGVLETFIGMDGRSSVLAVLKNASWARQGVMEPLLVRAVDFKETIHSVKSSTNIREASITEMLQTGLGIIRDLEAAANYRIMSPGPRKTPGKDGTEDEDLNNFNNLLGRNSAAGEAIVRALYLTVRLHVIEYILSLSIALGELTRKELSILASLPHGLTALEQVCEQIRVVFGFDGREPACKDHGIGFNAWCMFWPMIAVLKSGFTDRDTKLWVMDKCSLVSQASGFGMAMYQMGWFEQGSVEMGTVG</sequence>
<dbReference type="Proteomes" id="UP000076552">
    <property type="component" value="Unassembled WGS sequence"/>
</dbReference>
<comment type="caution">
    <text evidence="4">The sequence shown here is derived from an EMBL/GenBank/DDBJ whole genome shotgun (WGS) entry which is preliminary data.</text>
</comment>
<feature type="domain" description="Zn(2)-C6 fungal-type" evidence="3">
    <location>
        <begin position="8"/>
        <end position="36"/>
    </location>
</feature>
<dbReference type="SUPFAM" id="SSF57701">
    <property type="entry name" value="Zn2/Cys6 DNA-binding domain"/>
    <property type="match status" value="1"/>
</dbReference>
<dbReference type="PROSITE" id="PS00463">
    <property type="entry name" value="ZN2_CY6_FUNGAL_1"/>
    <property type="match status" value="1"/>
</dbReference>
<evidence type="ECO:0000256" key="2">
    <source>
        <dbReference type="SAM" id="MobiDB-lite"/>
    </source>
</evidence>
<keyword evidence="1" id="KW-0539">Nucleus</keyword>
<dbReference type="GO" id="GO:0000981">
    <property type="term" value="F:DNA-binding transcription factor activity, RNA polymerase II-specific"/>
    <property type="evidence" value="ECO:0007669"/>
    <property type="project" value="InterPro"/>
</dbReference>
<gene>
    <name evidence="4" type="ORF">CT0861_10191</name>
</gene>
<evidence type="ECO:0000313" key="5">
    <source>
        <dbReference type="Proteomes" id="UP000076552"/>
    </source>
</evidence>
<dbReference type="InterPro" id="IPR036864">
    <property type="entry name" value="Zn2-C6_fun-type_DNA-bd_sf"/>
</dbReference>
<feature type="region of interest" description="Disordered" evidence="2">
    <location>
        <begin position="67"/>
        <end position="93"/>
    </location>
</feature>
<dbReference type="SMART" id="SM00066">
    <property type="entry name" value="GAL4"/>
    <property type="match status" value="1"/>
</dbReference>
<dbReference type="AlphaFoldDB" id="A0A166LWU1"/>
<name>A0A166LWU1_9PEZI</name>
<dbReference type="InterPro" id="IPR001138">
    <property type="entry name" value="Zn2Cys6_DnaBD"/>
</dbReference>
<evidence type="ECO:0000256" key="1">
    <source>
        <dbReference type="ARBA" id="ARBA00023242"/>
    </source>
</evidence>
<proteinExistence type="predicted"/>
<organism evidence="4 5">
    <name type="scientific">Colletotrichum tofieldiae</name>
    <dbReference type="NCBI Taxonomy" id="708197"/>
    <lineage>
        <taxon>Eukaryota</taxon>
        <taxon>Fungi</taxon>
        <taxon>Dikarya</taxon>
        <taxon>Ascomycota</taxon>
        <taxon>Pezizomycotina</taxon>
        <taxon>Sordariomycetes</taxon>
        <taxon>Hypocreomycetidae</taxon>
        <taxon>Glomerellales</taxon>
        <taxon>Glomerellaceae</taxon>
        <taxon>Colletotrichum</taxon>
        <taxon>Colletotrichum spaethianum species complex</taxon>
    </lineage>
</organism>
<dbReference type="CDD" id="cd00067">
    <property type="entry name" value="GAL4"/>
    <property type="match status" value="1"/>
</dbReference>
<feature type="compositionally biased region" description="Polar residues" evidence="2">
    <location>
        <begin position="73"/>
        <end position="88"/>
    </location>
</feature>
<dbReference type="GO" id="GO:0008270">
    <property type="term" value="F:zinc ion binding"/>
    <property type="evidence" value="ECO:0007669"/>
    <property type="project" value="InterPro"/>
</dbReference>
<dbReference type="PANTHER" id="PTHR38791">
    <property type="entry name" value="ZN(II)2CYS6 TRANSCRIPTION FACTOR (EUROFUNG)-RELATED-RELATED"/>
    <property type="match status" value="1"/>
</dbReference>
<dbReference type="Pfam" id="PF00172">
    <property type="entry name" value="Zn_clus"/>
    <property type="match status" value="1"/>
</dbReference>
<evidence type="ECO:0000259" key="3">
    <source>
        <dbReference type="PROSITE" id="PS50048"/>
    </source>
</evidence>
<reference evidence="4 5" key="1">
    <citation type="submission" date="2015-06" db="EMBL/GenBank/DDBJ databases">
        <title>Survival trade-offs in plant roots during colonization by closely related pathogenic and mutualistic fungi.</title>
        <authorList>
            <person name="Hacquard S."/>
            <person name="Kracher B."/>
            <person name="Hiruma K."/>
            <person name="Weinman A."/>
            <person name="Muench P."/>
            <person name="Garrido Oter R."/>
            <person name="Ver Loren van Themaat E."/>
            <person name="Dallerey J.-F."/>
            <person name="Damm U."/>
            <person name="Henrissat B."/>
            <person name="Lespinet O."/>
            <person name="Thon M."/>
            <person name="Kemen E."/>
            <person name="McHardy A.C."/>
            <person name="Schulze-Lefert P."/>
            <person name="O'Connell R.J."/>
        </authorList>
    </citation>
    <scope>NUCLEOTIDE SEQUENCE [LARGE SCALE GENOMIC DNA]</scope>
    <source>
        <strain evidence="4 5">0861</strain>
    </source>
</reference>
<protein>
    <submittedName>
        <fullName evidence="4">C6 zinc finger domain-containing protein</fullName>
    </submittedName>
</protein>
<dbReference type="PROSITE" id="PS50048">
    <property type="entry name" value="ZN2_CY6_FUNGAL_2"/>
    <property type="match status" value="1"/>
</dbReference>
<keyword evidence="5" id="KW-1185">Reference proteome</keyword>
<dbReference type="STRING" id="708197.A0A166LWU1"/>
<evidence type="ECO:0000313" key="4">
    <source>
        <dbReference type="EMBL" id="KZL64018.1"/>
    </source>
</evidence>
<dbReference type="Gene3D" id="4.10.240.10">
    <property type="entry name" value="Zn(2)-C6 fungal-type DNA-binding domain"/>
    <property type="match status" value="1"/>
</dbReference>
<dbReference type="InterPro" id="IPR053175">
    <property type="entry name" value="DHMBA_Reg_Transcription_Factor"/>
</dbReference>